<reference evidence="3 4" key="1">
    <citation type="journal article" date="2024" name="BMC Genomics">
        <title>De novo assembly and annotation of Popillia japonica's genome with initial clues to its potential as an invasive pest.</title>
        <authorList>
            <person name="Cucini C."/>
            <person name="Boschi S."/>
            <person name="Funari R."/>
            <person name="Cardaioli E."/>
            <person name="Iannotti N."/>
            <person name="Marturano G."/>
            <person name="Paoli F."/>
            <person name="Bruttini M."/>
            <person name="Carapelli A."/>
            <person name="Frati F."/>
            <person name="Nardi F."/>
        </authorList>
    </citation>
    <scope>NUCLEOTIDE SEQUENCE [LARGE SCALE GENOMIC DNA]</scope>
    <source>
        <strain evidence="3">DMR45628</strain>
    </source>
</reference>
<feature type="domain" description="PiggyBac transposable element-derived protein" evidence="2">
    <location>
        <begin position="114"/>
        <end position="172"/>
    </location>
</feature>
<name>A0AAW1JH45_POPJA</name>
<accession>A0AAW1JH45</accession>
<dbReference type="EMBL" id="JASPKY010000378">
    <property type="protein sequence ID" value="KAK9702991.1"/>
    <property type="molecule type" value="Genomic_DNA"/>
</dbReference>
<evidence type="ECO:0000313" key="4">
    <source>
        <dbReference type="Proteomes" id="UP001458880"/>
    </source>
</evidence>
<gene>
    <name evidence="3" type="ORF">QE152_g29601</name>
</gene>
<evidence type="ECO:0000259" key="2">
    <source>
        <dbReference type="Pfam" id="PF13843"/>
    </source>
</evidence>
<feature type="region of interest" description="Disordered" evidence="1">
    <location>
        <begin position="77"/>
        <end position="97"/>
    </location>
</feature>
<organism evidence="3 4">
    <name type="scientific">Popillia japonica</name>
    <name type="common">Japanese beetle</name>
    <dbReference type="NCBI Taxonomy" id="7064"/>
    <lineage>
        <taxon>Eukaryota</taxon>
        <taxon>Metazoa</taxon>
        <taxon>Ecdysozoa</taxon>
        <taxon>Arthropoda</taxon>
        <taxon>Hexapoda</taxon>
        <taxon>Insecta</taxon>
        <taxon>Pterygota</taxon>
        <taxon>Neoptera</taxon>
        <taxon>Endopterygota</taxon>
        <taxon>Coleoptera</taxon>
        <taxon>Polyphaga</taxon>
        <taxon>Scarabaeiformia</taxon>
        <taxon>Scarabaeidae</taxon>
        <taxon>Rutelinae</taxon>
        <taxon>Popillia</taxon>
    </lineage>
</organism>
<keyword evidence="4" id="KW-1185">Reference proteome</keyword>
<dbReference type="Pfam" id="PF13843">
    <property type="entry name" value="DDE_Tnp_1_7"/>
    <property type="match status" value="1"/>
</dbReference>
<dbReference type="AlphaFoldDB" id="A0AAW1JH45"/>
<dbReference type="Proteomes" id="UP001458880">
    <property type="component" value="Unassembled WGS sequence"/>
</dbReference>
<dbReference type="InterPro" id="IPR029526">
    <property type="entry name" value="PGBD"/>
</dbReference>
<sequence>MDSTPGLSQSVFEWERPLSQKELQADMWKVINEESDDDNIVAAEVDSQTIELQADMWKVINEESDDDNIVAAEVDSETDLISESDHNTDTEEEEPENVEFDDDDSIREKFIRERDAVSTNFIEIKALIGLLYDAGVLKLGRLNTKELWEKDGSGVDVFPACMSRKRFLFLLHVYGLMINGIGKLDGKLIN</sequence>
<proteinExistence type="predicted"/>
<protein>
    <recommendedName>
        <fullName evidence="2">PiggyBac transposable element-derived protein domain-containing protein</fullName>
    </recommendedName>
</protein>
<evidence type="ECO:0000256" key="1">
    <source>
        <dbReference type="SAM" id="MobiDB-lite"/>
    </source>
</evidence>
<comment type="caution">
    <text evidence="3">The sequence shown here is derived from an EMBL/GenBank/DDBJ whole genome shotgun (WGS) entry which is preliminary data.</text>
</comment>
<evidence type="ECO:0000313" key="3">
    <source>
        <dbReference type="EMBL" id="KAK9702991.1"/>
    </source>
</evidence>